<evidence type="ECO:0000259" key="7">
    <source>
        <dbReference type="Pfam" id="PF04932"/>
    </source>
</evidence>
<accession>A0AAP5H4K4</accession>
<feature type="transmembrane region" description="Helical" evidence="6">
    <location>
        <begin position="130"/>
        <end position="150"/>
    </location>
</feature>
<dbReference type="GO" id="GO:0016020">
    <property type="term" value="C:membrane"/>
    <property type="evidence" value="ECO:0007669"/>
    <property type="project" value="UniProtKB-SubCell"/>
</dbReference>
<comment type="subcellular location">
    <subcellularLocation>
        <location evidence="1">Membrane</location>
        <topology evidence="1">Multi-pass membrane protein</topology>
    </subcellularLocation>
</comment>
<reference evidence="8" key="1">
    <citation type="submission" date="2023-07" db="EMBL/GenBank/DDBJ databases">
        <title>Sorghum-associated microbial communities from plants grown in Nebraska, USA.</title>
        <authorList>
            <person name="Schachtman D."/>
        </authorList>
    </citation>
    <scope>NUCLEOTIDE SEQUENCE</scope>
    <source>
        <strain evidence="8">BE80</strain>
    </source>
</reference>
<dbReference type="PROSITE" id="PS50005">
    <property type="entry name" value="TPR"/>
    <property type="match status" value="1"/>
</dbReference>
<feature type="transmembrane region" description="Helical" evidence="6">
    <location>
        <begin position="12"/>
        <end position="31"/>
    </location>
</feature>
<keyword evidence="5" id="KW-0802">TPR repeat</keyword>
<evidence type="ECO:0000313" key="8">
    <source>
        <dbReference type="EMBL" id="MDR6725747.1"/>
    </source>
</evidence>
<proteinExistence type="predicted"/>
<feature type="domain" description="O-antigen ligase-related" evidence="7">
    <location>
        <begin position="19"/>
        <end position="138"/>
    </location>
</feature>
<comment type="caution">
    <text evidence="8">The sequence shown here is derived from an EMBL/GenBank/DDBJ whole genome shotgun (WGS) entry which is preliminary data.</text>
</comment>
<feature type="repeat" description="TPR" evidence="5">
    <location>
        <begin position="360"/>
        <end position="393"/>
    </location>
</feature>
<dbReference type="PANTHER" id="PTHR37422:SF21">
    <property type="entry name" value="EXOQ-LIKE PROTEIN"/>
    <property type="match status" value="1"/>
</dbReference>
<keyword evidence="2 6" id="KW-0812">Transmembrane</keyword>
<keyword evidence="4 6" id="KW-0472">Membrane</keyword>
<feature type="transmembrane region" description="Helical" evidence="6">
    <location>
        <begin position="171"/>
        <end position="191"/>
    </location>
</feature>
<dbReference type="PANTHER" id="PTHR37422">
    <property type="entry name" value="TEICHURONIC ACID BIOSYNTHESIS PROTEIN TUAE"/>
    <property type="match status" value="1"/>
</dbReference>
<dbReference type="Pfam" id="PF04932">
    <property type="entry name" value="Wzy_C"/>
    <property type="match status" value="1"/>
</dbReference>
<organism evidence="8 9">
    <name type="scientific">Paenibacillus amylolyticus</name>
    <dbReference type="NCBI Taxonomy" id="1451"/>
    <lineage>
        <taxon>Bacteria</taxon>
        <taxon>Bacillati</taxon>
        <taxon>Bacillota</taxon>
        <taxon>Bacilli</taxon>
        <taxon>Bacillales</taxon>
        <taxon>Paenibacillaceae</taxon>
        <taxon>Paenibacillus</taxon>
    </lineage>
</organism>
<evidence type="ECO:0000256" key="6">
    <source>
        <dbReference type="SAM" id="Phobius"/>
    </source>
</evidence>
<gene>
    <name evidence="8" type="ORF">J2W91_004249</name>
</gene>
<sequence length="482" mass="52935">MAAAQLAPAPVPGLLALAGAWAAALLGTLLLCRLWHGSASSRAAAVTATALAAVAAAALAVTSTAERLAAGVGTGLSRLRMWQDALKLWTEAAWLGHGGETWRGMYRAIQSSPYVGGEVHSGILDLALDAGIIGLALVVLWFISTIRIVWRNATHLVPCILVFGLHGAIDFDWSFTLLWMMFIWIGGWAYALRFNVHQTLGAQSSVHSPKGRILEHSQAVSPFGCSTKLIPSRQHEWGKAKHGEAYSQTVFSRYRYEIGDLIHKYQMVNIWTTTGLIVLTAICWIGGIAWLAGQQMAAEMHYRQAVQSTDLSEEQAQILIQASRANPYRSDIAITLARLLPVVDAEKMLRQSLSHTQSDAGMYFELGQLAAQSLKSEQAIHYFNEAIALNRYDATFHFGAVYWMQQIAQQELRAGQLDQARQTAAAGVHIVERYRGLVEAVAMSNDRNDRRFVLQPAATVYEDRLRTIAAKAYFSKDSSSVR</sequence>
<dbReference type="AlphaFoldDB" id="A0AAP5H4K4"/>
<dbReference type="Proteomes" id="UP001254832">
    <property type="component" value="Unassembled WGS sequence"/>
</dbReference>
<dbReference type="InterPro" id="IPR011990">
    <property type="entry name" value="TPR-like_helical_dom_sf"/>
</dbReference>
<evidence type="ECO:0000256" key="1">
    <source>
        <dbReference type="ARBA" id="ARBA00004141"/>
    </source>
</evidence>
<evidence type="ECO:0000313" key="9">
    <source>
        <dbReference type="Proteomes" id="UP001254832"/>
    </source>
</evidence>
<dbReference type="InterPro" id="IPR051533">
    <property type="entry name" value="WaaL-like"/>
</dbReference>
<name>A0AAP5H4K4_PAEAM</name>
<dbReference type="InterPro" id="IPR019734">
    <property type="entry name" value="TPR_rpt"/>
</dbReference>
<feature type="transmembrane region" description="Helical" evidence="6">
    <location>
        <begin position="43"/>
        <end position="61"/>
    </location>
</feature>
<evidence type="ECO:0000256" key="2">
    <source>
        <dbReference type="ARBA" id="ARBA00022692"/>
    </source>
</evidence>
<dbReference type="InterPro" id="IPR007016">
    <property type="entry name" value="O-antigen_ligase-rel_domated"/>
</dbReference>
<dbReference type="SUPFAM" id="SSF48452">
    <property type="entry name" value="TPR-like"/>
    <property type="match status" value="1"/>
</dbReference>
<evidence type="ECO:0000256" key="3">
    <source>
        <dbReference type="ARBA" id="ARBA00022989"/>
    </source>
</evidence>
<feature type="transmembrane region" description="Helical" evidence="6">
    <location>
        <begin position="270"/>
        <end position="293"/>
    </location>
</feature>
<keyword evidence="3 6" id="KW-1133">Transmembrane helix</keyword>
<dbReference type="Gene3D" id="1.25.40.10">
    <property type="entry name" value="Tetratricopeptide repeat domain"/>
    <property type="match status" value="1"/>
</dbReference>
<dbReference type="EMBL" id="JAVDTR010000013">
    <property type="protein sequence ID" value="MDR6725747.1"/>
    <property type="molecule type" value="Genomic_DNA"/>
</dbReference>
<dbReference type="RefSeq" id="WP_397339321.1">
    <property type="nucleotide sequence ID" value="NZ_JAVDTR010000013.1"/>
</dbReference>
<protein>
    <submittedName>
        <fullName evidence="8">Tetratricopeptide (TPR) repeat protein</fullName>
    </submittedName>
</protein>
<evidence type="ECO:0000256" key="5">
    <source>
        <dbReference type="PROSITE-ProRule" id="PRU00339"/>
    </source>
</evidence>
<evidence type="ECO:0000256" key="4">
    <source>
        <dbReference type="ARBA" id="ARBA00023136"/>
    </source>
</evidence>